<name>A0A1M7CYX8_9BRAD</name>
<keyword evidence="1" id="KW-0732">Signal</keyword>
<dbReference type="AlphaFoldDB" id="A0A1M7CYX8"/>
<reference evidence="2 3" key="1">
    <citation type="submission" date="2016-11" db="EMBL/GenBank/DDBJ databases">
        <authorList>
            <person name="Jaros S."/>
            <person name="Januszkiewicz K."/>
            <person name="Wedrychowicz H."/>
        </authorList>
    </citation>
    <scope>NUCLEOTIDE SEQUENCE [LARGE SCALE GENOMIC DNA]</scope>
    <source>
        <strain evidence="2 3">GAS499</strain>
    </source>
</reference>
<proteinExistence type="predicted"/>
<accession>A0A1M7CYX8</accession>
<feature type="chain" id="PRO_5011980173" evidence="1">
    <location>
        <begin position="27"/>
        <end position="97"/>
    </location>
</feature>
<gene>
    <name evidence="2" type="ORF">SAMN05444159_6647</name>
</gene>
<sequence length="97" mass="10377">MANRLRLTAACVLSMSFLSGWTAARAAAPAFCKQYAQAALNQVRGGLANPRCAGSLQGARWSTDFAVHYEWCLGASFGAAGTERDARTQFLRSCTGR</sequence>
<protein>
    <submittedName>
        <fullName evidence="2">Uncharacterized protein</fullName>
    </submittedName>
</protein>
<feature type="signal peptide" evidence="1">
    <location>
        <begin position="1"/>
        <end position="26"/>
    </location>
</feature>
<dbReference type="Proteomes" id="UP000189935">
    <property type="component" value="Chromosome I"/>
</dbReference>
<evidence type="ECO:0000313" key="2">
    <source>
        <dbReference type="EMBL" id="SHL72313.1"/>
    </source>
</evidence>
<organism evidence="2 3">
    <name type="scientific">Bradyrhizobium lablabi</name>
    <dbReference type="NCBI Taxonomy" id="722472"/>
    <lineage>
        <taxon>Bacteria</taxon>
        <taxon>Pseudomonadati</taxon>
        <taxon>Pseudomonadota</taxon>
        <taxon>Alphaproteobacteria</taxon>
        <taxon>Hyphomicrobiales</taxon>
        <taxon>Nitrobacteraceae</taxon>
        <taxon>Bradyrhizobium</taxon>
    </lineage>
</organism>
<evidence type="ECO:0000256" key="1">
    <source>
        <dbReference type="SAM" id="SignalP"/>
    </source>
</evidence>
<dbReference type="EMBL" id="LT670844">
    <property type="protein sequence ID" value="SHL72313.1"/>
    <property type="molecule type" value="Genomic_DNA"/>
</dbReference>
<evidence type="ECO:0000313" key="3">
    <source>
        <dbReference type="Proteomes" id="UP000189935"/>
    </source>
</evidence>